<proteinExistence type="predicted"/>
<keyword evidence="2" id="KW-1185">Reference proteome</keyword>
<dbReference type="Proteomes" id="UP001341245">
    <property type="component" value="Unassembled WGS sequence"/>
</dbReference>
<accession>A0ABR0T7T1</accession>
<dbReference type="EMBL" id="JASGXD010000017">
    <property type="protein sequence ID" value="KAK6000496.1"/>
    <property type="molecule type" value="Genomic_DNA"/>
</dbReference>
<comment type="caution">
    <text evidence="1">The sequence shown here is derived from an EMBL/GenBank/DDBJ whole genome shotgun (WGS) entry which is preliminary data.</text>
</comment>
<sequence>MASTDKQNVAHLQALLNERLAAFKNEEAKLKANMGFWVALTDLSKHLKQEFPELRDAIDISSFRALNQLDCSKLILHHDIHIIQALASMKENYKQIRRILGEAQEIVDQLKPIDKHNKNLEEVLKGLEKPRADWEKTIKKMATIIEKLG</sequence>
<evidence type="ECO:0000313" key="2">
    <source>
        <dbReference type="Proteomes" id="UP001341245"/>
    </source>
</evidence>
<organism evidence="1 2">
    <name type="scientific">Aureobasidium pullulans</name>
    <name type="common">Black yeast</name>
    <name type="synonym">Pullularia pullulans</name>
    <dbReference type="NCBI Taxonomy" id="5580"/>
    <lineage>
        <taxon>Eukaryota</taxon>
        <taxon>Fungi</taxon>
        <taxon>Dikarya</taxon>
        <taxon>Ascomycota</taxon>
        <taxon>Pezizomycotina</taxon>
        <taxon>Dothideomycetes</taxon>
        <taxon>Dothideomycetidae</taxon>
        <taxon>Dothideales</taxon>
        <taxon>Saccotheciaceae</taxon>
        <taxon>Aureobasidium</taxon>
    </lineage>
</organism>
<reference evidence="1 2" key="1">
    <citation type="submission" date="2023-11" db="EMBL/GenBank/DDBJ databases">
        <title>Draft genome sequence and annotation of the polyextremotolerant black yeast-like fungus Aureobasidium pullulans NRRL 62042.</title>
        <authorList>
            <person name="Dielentheis-Frenken M.R.E."/>
            <person name="Wibberg D."/>
            <person name="Blank L.M."/>
            <person name="Tiso T."/>
        </authorList>
    </citation>
    <scope>NUCLEOTIDE SEQUENCE [LARGE SCALE GENOMIC DNA]</scope>
    <source>
        <strain evidence="1 2">NRRL 62042</strain>
    </source>
</reference>
<name>A0ABR0T7T1_AURPU</name>
<gene>
    <name evidence="1" type="ORF">QM012_003742</name>
</gene>
<evidence type="ECO:0000313" key="1">
    <source>
        <dbReference type="EMBL" id="KAK6000496.1"/>
    </source>
</evidence>
<protein>
    <submittedName>
        <fullName evidence="1">Uncharacterized protein</fullName>
    </submittedName>
</protein>